<proteinExistence type="predicted"/>
<accession>A0A7Z2GIR8</accession>
<protein>
    <recommendedName>
        <fullName evidence="3">Reverse transcriptase (RNA-dependent DNA polymerase)</fullName>
    </recommendedName>
</protein>
<dbReference type="EMBL" id="CP046913">
    <property type="protein sequence ID" value="QGZ62473.1"/>
    <property type="molecule type" value="Genomic_DNA"/>
</dbReference>
<dbReference type="RefSeq" id="WP_158951499.1">
    <property type="nucleotide sequence ID" value="NZ_CP046913.1"/>
</dbReference>
<dbReference type="Proteomes" id="UP000433577">
    <property type="component" value="Chromosome 1"/>
</dbReference>
<keyword evidence="2" id="KW-1185">Reference proteome</keyword>
<dbReference type="KEGG" id="pacs:FAZ98_12455"/>
<name>A0A7Z2GIR8_9BURK</name>
<sequence>MAKIQARFARSTSSAHLFVAASRSAPRPAHKLPPGYRKWRREALFHQRVLRGDIEKAALLARDGRGLKQLCVAVGRYLASDDTQLLALRQVFSQGEPRGSNWEHSFVSHWDGRGEELRRKLHPGWPSAESRVPKYVPKADGAKRLTWRFGPSMRARHVLVKQALEPLIAARLWKQMLNDGGRVPGLYEVREALGDPAISHYASVDVKAFFDSVDLRRATQILPLTRQVLENTVCMRPEDWARAQSNGAPPSIASCSVAARRPLALLQGAASSPLIAYYLLESAFAGIEDVFPYADNALILGYSPEDVDAKVSRYRSNLVEHPVGPLQLGSIERGEVTCAGGFDYLGVNFETSDNQYGERRHVRLTVSESTLDAFFKKFDAWLASDKRNNDRSLSRASRALRGFIIAMPTDDRAAVLQSALQLAQRRGVGIQPLTDAVNDLVARAFG</sequence>
<dbReference type="AlphaFoldDB" id="A0A7Z2GIR8"/>
<gene>
    <name evidence="1" type="ORF">FAZ98_12455</name>
</gene>
<dbReference type="OrthoDB" id="9128753at2"/>
<evidence type="ECO:0000313" key="2">
    <source>
        <dbReference type="Proteomes" id="UP000433577"/>
    </source>
</evidence>
<evidence type="ECO:0008006" key="3">
    <source>
        <dbReference type="Google" id="ProtNLM"/>
    </source>
</evidence>
<evidence type="ECO:0000313" key="1">
    <source>
        <dbReference type="EMBL" id="QGZ62473.1"/>
    </source>
</evidence>
<reference evidence="1 2" key="1">
    <citation type="submission" date="2019-12" db="EMBL/GenBank/DDBJ databases">
        <title>Paraburkholderia acidiphila 7Q-K02 sp. nov and Paraburkholderia acidisoli DHF22 sp. nov., two strains isolated from forest soil.</title>
        <authorList>
            <person name="Gao Z."/>
            <person name="Qiu L."/>
        </authorList>
    </citation>
    <scope>NUCLEOTIDE SEQUENCE [LARGE SCALE GENOMIC DNA]</scope>
    <source>
        <strain evidence="1 2">DHF22</strain>
    </source>
</reference>
<organism evidence="1 2">
    <name type="scientific">Paraburkholderia acidisoli</name>
    <dbReference type="NCBI Taxonomy" id="2571748"/>
    <lineage>
        <taxon>Bacteria</taxon>
        <taxon>Pseudomonadati</taxon>
        <taxon>Pseudomonadota</taxon>
        <taxon>Betaproteobacteria</taxon>
        <taxon>Burkholderiales</taxon>
        <taxon>Burkholderiaceae</taxon>
        <taxon>Paraburkholderia</taxon>
    </lineage>
</organism>